<dbReference type="InterPro" id="IPR003682">
    <property type="entry name" value="rRNA_ssu_MeTfrase_G"/>
</dbReference>
<comment type="similarity">
    <text evidence="6">Belongs to the methyltransferase superfamily. RNA methyltransferase RsmG family.</text>
</comment>
<dbReference type="HAMAP" id="MF_00074">
    <property type="entry name" value="16SrRNA_methyltr_G"/>
    <property type="match status" value="1"/>
</dbReference>
<dbReference type="Proteomes" id="UP000050934">
    <property type="component" value="Unassembled WGS sequence"/>
</dbReference>
<dbReference type="FunFam" id="3.40.50.150:FF:000041">
    <property type="entry name" value="Ribosomal RNA small subunit methyltransferase G"/>
    <property type="match status" value="1"/>
</dbReference>
<evidence type="ECO:0000256" key="3">
    <source>
        <dbReference type="ARBA" id="ARBA00022603"/>
    </source>
</evidence>
<comment type="subcellular location">
    <subcellularLocation>
        <location evidence="6">Cytoplasm</location>
    </subcellularLocation>
</comment>
<dbReference type="PIRSF" id="PIRSF003078">
    <property type="entry name" value="GidB"/>
    <property type="match status" value="1"/>
</dbReference>
<accession>A0A0R2I188</accession>
<dbReference type="Gene3D" id="3.40.50.150">
    <property type="entry name" value="Vaccinia Virus protein VP39"/>
    <property type="match status" value="1"/>
</dbReference>
<keyword evidence="5 6" id="KW-0949">S-adenosyl-L-methionine</keyword>
<dbReference type="GO" id="GO:0070043">
    <property type="term" value="F:rRNA (guanine-N7-)-methyltransferase activity"/>
    <property type="evidence" value="ECO:0007669"/>
    <property type="project" value="UniProtKB-UniRule"/>
</dbReference>
<dbReference type="PANTHER" id="PTHR31760:SF0">
    <property type="entry name" value="S-ADENOSYL-L-METHIONINE-DEPENDENT METHYLTRANSFERASES SUPERFAMILY PROTEIN"/>
    <property type="match status" value="1"/>
</dbReference>
<evidence type="ECO:0000313" key="7">
    <source>
        <dbReference type="EMBL" id="KRN58635.1"/>
    </source>
</evidence>
<feature type="binding site" evidence="6">
    <location>
        <begin position="130"/>
        <end position="131"/>
    </location>
    <ligand>
        <name>S-adenosyl-L-methionine</name>
        <dbReference type="ChEBI" id="CHEBI:59789"/>
    </ligand>
</feature>
<comment type="caution">
    <text evidence="6">Lacks conserved residue(s) required for the propagation of feature annotation.</text>
</comment>
<dbReference type="CDD" id="cd02440">
    <property type="entry name" value="AdoMet_MTases"/>
    <property type="match status" value="1"/>
</dbReference>
<feature type="binding site" evidence="6">
    <location>
        <position position="79"/>
    </location>
    <ligand>
        <name>S-adenosyl-L-methionine</name>
        <dbReference type="ChEBI" id="CHEBI:59789"/>
    </ligand>
</feature>
<dbReference type="OrthoDB" id="9808773at2"/>
<evidence type="ECO:0000256" key="1">
    <source>
        <dbReference type="ARBA" id="ARBA00022490"/>
    </source>
</evidence>
<evidence type="ECO:0000313" key="8">
    <source>
        <dbReference type="Proteomes" id="UP000050934"/>
    </source>
</evidence>
<evidence type="ECO:0000256" key="2">
    <source>
        <dbReference type="ARBA" id="ARBA00022552"/>
    </source>
</evidence>
<comment type="function">
    <text evidence="6">Specifically methylates the N7 position of a guanine in 16S rRNA.</text>
</comment>
<organism evidence="7 8">
    <name type="scientific">Limosilactobacillus secaliphilus</name>
    <dbReference type="NCBI Taxonomy" id="396268"/>
    <lineage>
        <taxon>Bacteria</taxon>
        <taxon>Bacillati</taxon>
        <taxon>Bacillota</taxon>
        <taxon>Bacilli</taxon>
        <taxon>Lactobacillales</taxon>
        <taxon>Lactobacillaceae</taxon>
        <taxon>Limosilactobacillus</taxon>
    </lineage>
</organism>
<dbReference type="GO" id="GO:0005829">
    <property type="term" value="C:cytosol"/>
    <property type="evidence" value="ECO:0007669"/>
    <property type="project" value="TreeGrafter"/>
</dbReference>
<reference evidence="7 8" key="1">
    <citation type="journal article" date="2015" name="Genome Announc.">
        <title>Expanding the biotechnology potential of lactobacilli through comparative genomics of 213 strains and associated genera.</title>
        <authorList>
            <person name="Sun Z."/>
            <person name="Harris H.M."/>
            <person name="McCann A."/>
            <person name="Guo C."/>
            <person name="Argimon S."/>
            <person name="Zhang W."/>
            <person name="Yang X."/>
            <person name="Jeffery I.B."/>
            <person name="Cooney J.C."/>
            <person name="Kagawa T.F."/>
            <person name="Liu W."/>
            <person name="Song Y."/>
            <person name="Salvetti E."/>
            <person name="Wrobel A."/>
            <person name="Rasinkangas P."/>
            <person name="Parkhill J."/>
            <person name="Rea M.C."/>
            <person name="O'Sullivan O."/>
            <person name="Ritari J."/>
            <person name="Douillard F.P."/>
            <person name="Paul Ross R."/>
            <person name="Yang R."/>
            <person name="Briner A.E."/>
            <person name="Felis G.E."/>
            <person name="de Vos W.M."/>
            <person name="Barrangou R."/>
            <person name="Klaenhammer T.R."/>
            <person name="Caufield P.W."/>
            <person name="Cui Y."/>
            <person name="Zhang H."/>
            <person name="O'Toole P.W."/>
        </authorList>
    </citation>
    <scope>NUCLEOTIDE SEQUENCE [LARGE SCALE GENOMIC DNA]</scope>
    <source>
        <strain evidence="7 8">DSM 17896</strain>
    </source>
</reference>
<keyword evidence="4 6" id="KW-0808">Transferase</keyword>
<evidence type="ECO:0000256" key="6">
    <source>
        <dbReference type="HAMAP-Rule" id="MF_00074"/>
    </source>
</evidence>
<feature type="binding site" evidence="6">
    <location>
        <position position="150"/>
    </location>
    <ligand>
        <name>S-adenosyl-L-methionine</name>
        <dbReference type="ChEBI" id="CHEBI:59789"/>
    </ligand>
</feature>
<proteinExistence type="inferred from homology"/>
<dbReference type="SUPFAM" id="SSF53335">
    <property type="entry name" value="S-adenosyl-L-methionine-dependent methyltransferases"/>
    <property type="match status" value="1"/>
</dbReference>
<gene>
    <name evidence="6" type="primary">rsmG</name>
    <name evidence="7" type="ORF">IV45_GL001087</name>
</gene>
<dbReference type="PATRIC" id="fig|396268.3.peg.1099"/>
<dbReference type="EMBL" id="JQBW01000010">
    <property type="protein sequence ID" value="KRN58635.1"/>
    <property type="molecule type" value="Genomic_DNA"/>
</dbReference>
<evidence type="ECO:0000256" key="4">
    <source>
        <dbReference type="ARBA" id="ARBA00022679"/>
    </source>
</evidence>
<keyword evidence="3 6" id="KW-0489">Methyltransferase</keyword>
<dbReference type="AlphaFoldDB" id="A0A0R2I188"/>
<dbReference type="STRING" id="396268.IV45_GL001087"/>
<dbReference type="EC" id="2.1.1.-" evidence="6"/>
<dbReference type="RefSeq" id="WP_057742310.1">
    <property type="nucleotide sequence ID" value="NZ_JQBW01000010.1"/>
</dbReference>
<keyword evidence="8" id="KW-1185">Reference proteome</keyword>
<dbReference type="NCBIfam" id="TIGR00138">
    <property type="entry name" value="rsmG_gidB"/>
    <property type="match status" value="1"/>
</dbReference>
<name>A0A0R2I188_9LACO</name>
<protein>
    <recommendedName>
        <fullName evidence="6">Ribosomal RNA small subunit methyltransferase G</fullName>
        <ecNumber evidence="6">2.1.1.-</ecNumber>
    </recommendedName>
    <alternativeName>
        <fullName evidence="6">16S rRNA 7-methylguanosine methyltransferase</fullName>
        <shortName evidence="6">16S rRNA m7G methyltransferase</shortName>
    </alternativeName>
</protein>
<keyword evidence="1 6" id="KW-0963">Cytoplasm</keyword>
<keyword evidence="2 6" id="KW-0698">rRNA processing</keyword>
<sequence>MTPEEFKQALAQRGIDLTSKQLDQFQQYYQQLVTVNKQVNLTRITAESDVYLKHFYDSLTGAFAYPALKTELLSLVDIGAGAGFPSLPLKLAFPQLKVTIVDSLNKRLNFLRDLIADLGLTGVELVHARAEDFSKAKSKYRQRYDVATARAVARMSVLAEYCLPTVKVGGLFLAYKAAAADEELEHAQGAISKLGGKFQKTVSLTLPTQPEPEQRNLILIDKVKNTPSQYPRRAGTPAKKPLQ</sequence>
<evidence type="ECO:0000256" key="5">
    <source>
        <dbReference type="ARBA" id="ARBA00022691"/>
    </source>
</evidence>
<comment type="caution">
    <text evidence="7">The sequence shown here is derived from an EMBL/GenBank/DDBJ whole genome shotgun (WGS) entry which is preliminary data.</text>
</comment>
<feature type="binding site" evidence="6">
    <location>
        <position position="84"/>
    </location>
    <ligand>
        <name>S-adenosyl-L-methionine</name>
        <dbReference type="ChEBI" id="CHEBI:59789"/>
    </ligand>
</feature>
<dbReference type="InterPro" id="IPR029063">
    <property type="entry name" value="SAM-dependent_MTases_sf"/>
</dbReference>
<dbReference type="PANTHER" id="PTHR31760">
    <property type="entry name" value="S-ADENOSYL-L-METHIONINE-DEPENDENT METHYLTRANSFERASES SUPERFAMILY PROTEIN"/>
    <property type="match status" value="1"/>
</dbReference>
<dbReference type="Pfam" id="PF02527">
    <property type="entry name" value="GidB"/>
    <property type="match status" value="1"/>
</dbReference>